<dbReference type="GeneID" id="19209195"/>
<dbReference type="KEGG" id="cput:CONPUDRAFT_74099"/>
<dbReference type="RefSeq" id="XP_007769826.1">
    <property type="nucleotide sequence ID" value="XM_007771636.1"/>
</dbReference>
<organism evidence="2 3">
    <name type="scientific">Coniophora puteana (strain RWD-64-598)</name>
    <name type="common">Brown rot fungus</name>
    <dbReference type="NCBI Taxonomy" id="741705"/>
    <lineage>
        <taxon>Eukaryota</taxon>
        <taxon>Fungi</taxon>
        <taxon>Dikarya</taxon>
        <taxon>Basidiomycota</taxon>
        <taxon>Agaricomycotina</taxon>
        <taxon>Agaricomycetes</taxon>
        <taxon>Agaricomycetidae</taxon>
        <taxon>Boletales</taxon>
        <taxon>Coniophorineae</taxon>
        <taxon>Coniophoraceae</taxon>
        <taxon>Coniophora</taxon>
    </lineage>
</organism>
<keyword evidence="3" id="KW-1185">Reference proteome</keyword>
<dbReference type="SMART" id="SM00225">
    <property type="entry name" value="BTB"/>
    <property type="match status" value="1"/>
</dbReference>
<protein>
    <recommendedName>
        <fullName evidence="1">BTB domain-containing protein</fullName>
    </recommendedName>
</protein>
<reference evidence="3" key="1">
    <citation type="journal article" date="2012" name="Science">
        <title>The Paleozoic origin of enzymatic lignin decomposition reconstructed from 31 fungal genomes.</title>
        <authorList>
            <person name="Floudas D."/>
            <person name="Binder M."/>
            <person name="Riley R."/>
            <person name="Barry K."/>
            <person name="Blanchette R.A."/>
            <person name="Henrissat B."/>
            <person name="Martinez A.T."/>
            <person name="Otillar R."/>
            <person name="Spatafora J.W."/>
            <person name="Yadav J.S."/>
            <person name="Aerts A."/>
            <person name="Benoit I."/>
            <person name="Boyd A."/>
            <person name="Carlson A."/>
            <person name="Copeland A."/>
            <person name="Coutinho P.M."/>
            <person name="de Vries R.P."/>
            <person name="Ferreira P."/>
            <person name="Findley K."/>
            <person name="Foster B."/>
            <person name="Gaskell J."/>
            <person name="Glotzer D."/>
            <person name="Gorecki P."/>
            <person name="Heitman J."/>
            <person name="Hesse C."/>
            <person name="Hori C."/>
            <person name="Igarashi K."/>
            <person name="Jurgens J.A."/>
            <person name="Kallen N."/>
            <person name="Kersten P."/>
            <person name="Kohler A."/>
            <person name="Kuees U."/>
            <person name="Kumar T.K.A."/>
            <person name="Kuo A."/>
            <person name="LaButti K."/>
            <person name="Larrondo L.F."/>
            <person name="Lindquist E."/>
            <person name="Ling A."/>
            <person name="Lombard V."/>
            <person name="Lucas S."/>
            <person name="Lundell T."/>
            <person name="Martin R."/>
            <person name="McLaughlin D.J."/>
            <person name="Morgenstern I."/>
            <person name="Morin E."/>
            <person name="Murat C."/>
            <person name="Nagy L.G."/>
            <person name="Nolan M."/>
            <person name="Ohm R.A."/>
            <person name="Patyshakuliyeva A."/>
            <person name="Rokas A."/>
            <person name="Ruiz-Duenas F.J."/>
            <person name="Sabat G."/>
            <person name="Salamov A."/>
            <person name="Samejima M."/>
            <person name="Schmutz J."/>
            <person name="Slot J.C."/>
            <person name="St John F."/>
            <person name="Stenlid J."/>
            <person name="Sun H."/>
            <person name="Sun S."/>
            <person name="Syed K."/>
            <person name="Tsang A."/>
            <person name="Wiebenga A."/>
            <person name="Young D."/>
            <person name="Pisabarro A."/>
            <person name="Eastwood D.C."/>
            <person name="Martin F."/>
            <person name="Cullen D."/>
            <person name="Grigoriev I.V."/>
            <person name="Hibbett D.S."/>
        </authorList>
    </citation>
    <scope>NUCLEOTIDE SEQUENCE [LARGE SCALE GENOMIC DNA]</scope>
    <source>
        <strain evidence="3">RWD-64-598 SS2</strain>
    </source>
</reference>
<dbReference type="OMA" id="CACSNTI"/>
<gene>
    <name evidence="2" type="ORF">CONPUDRAFT_74099</name>
</gene>
<name>A0A5M3MM41_CONPW</name>
<feature type="domain" description="BTB" evidence="1">
    <location>
        <begin position="16"/>
        <end position="79"/>
    </location>
</feature>
<accession>A0A5M3MM41</accession>
<dbReference type="Gene3D" id="3.30.710.10">
    <property type="entry name" value="Potassium Channel Kv1.1, Chain A"/>
    <property type="match status" value="1"/>
</dbReference>
<dbReference type="OrthoDB" id="3164835at2759"/>
<sequence>MSSAHIANTPFDDPGADFILRTSDGVDFRVFRAVLSLASPVFKDMLSLPQPTLPSTPETPVVTISENSAVLEPLLLFFYPAVPPTIESLEDVRIMLLTATKYDFEAAIQEVSTQLVSPRFLETNPIGVYCVACHCGLEAEAKAAALQALNIPSLGRPVVEVDELALINIPTYHRLLRYHFKCGEVAAGVSNKDNWSLVGMAVCRLPFCDCADVIDDEGVPSRLLPIFDVLPNIADELRRRPSPATAAQSVHLKDAVEKLRGCNTCSREIENGTTLRELVDGIGSLVRDEVEKVPLEFKD</sequence>
<evidence type="ECO:0000313" key="3">
    <source>
        <dbReference type="Proteomes" id="UP000053558"/>
    </source>
</evidence>
<dbReference type="PROSITE" id="PS50097">
    <property type="entry name" value="BTB"/>
    <property type="match status" value="1"/>
</dbReference>
<dbReference type="InterPro" id="IPR011333">
    <property type="entry name" value="SKP1/BTB/POZ_sf"/>
</dbReference>
<comment type="caution">
    <text evidence="2">The sequence shown here is derived from an EMBL/GenBank/DDBJ whole genome shotgun (WGS) entry which is preliminary data.</text>
</comment>
<dbReference type="Proteomes" id="UP000053558">
    <property type="component" value="Unassembled WGS sequence"/>
</dbReference>
<dbReference type="AlphaFoldDB" id="A0A5M3MM41"/>
<dbReference type="InterPro" id="IPR000210">
    <property type="entry name" value="BTB/POZ_dom"/>
</dbReference>
<evidence type="ECO:0000313" key="2">
    <source>
        <dbReference type="EMBL" id="EIW79745.1"/>
    </source>
</evidence>
<dbReference type="EMBL" id="JH711580">
    <property type="protein sequence ID" value="EIW79745.1"/>
    <property type="molecule type" value="Genomic_DNA"/>
</dbReference>
<dbReference type="SUPFAM" id="SSF54695">
    <property type="entry name" value="POZ domain"/>
    <property type="match status" value="1"/>
</dbReference>
<dbReference type="CDD" id="cd18186">
    <property type="entry name" value="BTB_POZ_ZBTB_KLHL-like"/>
    <property type="match status" value="1"/>
</dbReference>
<evidence type="ECO:0000259" key="1">
    <source>
        <dbReference type="PROSITE" id="PS50097"/>
    </source>
</evidence>
<proteinExistence type="predicted"/>
<dbReference type="Pfam" id="PF00651">
    <property type="entry name" value="BTB"/>
    <property type="match status" value="1"/>
</dbReference>